<feature type="transmembrane region" description="Helical" evidence="2">
    <location>
        <begin position="504"/>
        <end position="524"/>
    </location>
</feature>
<organism evidence="3 4">
    <name type="scientific">Longivirga aurantiaca</name>
    <dbReference type="NCBI Taxonomy" id="1837743"/>
    <lineage>
        <taxon>Bacteria</taxon>
        <taxon>Bacillati</taxon>
        <taxon>Actinomycetota</taxon>
        <taxon>Actinomycetes</taxon>
        <taxon>Sporichthyales</taxon>
        <taxon>Sporichthyaceae</taxon>
        <taxon>Longivirga</taxon>
    </lineage>
</organism>
<proteinExistence type="predicted"/>
<comment type="caution">
    <text evidence="3">The sequence shown here is derived from an EMBL/GenBank/DDBJ whole genome shotgun (WGS) entry which is preliminary data.</text>
</comment>
<feature type="transmembrane region" description="Helical" evidence="2">
    <location>
        <begin position="100"/>
        <end position="126"/>
    </location>
</feature>
<evidence type="ECO:0000256" key="1">
    <source>
        <dbReference type="ARBA" id="ARBA00023115"/>
    </source>
</evidence>
<evidence type="ECO:0000313" key="3">
    <source>
        <dbReference type="EMBL" id="MFC6237075.1"/>
    </source>
</evidence>
<keyword evidence="2" id="KW-0472">Membrane</keyword>
<name>A0ABW1SYR4_9ACTN</name>
<feature type="transmembrane region" description="Helical" evidence="2">
    <location>
        <begin position="61"/>
        <end position="80"/>
    </location>
</feature>
<dbReference type="Gene3D" id="3.40.50.150">
    <property type="entry name" value="Vaccinia Virus protein VP39"/>
    <property type="match status" value="1"/>
</dbReference>
<keyword evidence="2" id="KW-1133">Transmembrane helix</keyword>
<dbReference type="Proteomes" id="UP001596138">
    <property type="component" value="Unassembled WGS sequence"/>
</dbReference>
<dbReference type="SUPFAM" id="SSF53335">
    <property type="entry name" value="S-adenosyl-L-methionine-dependent methyltransferases"/>
    <property type="match status" value="1"/>
</dbReference>
<keyword evidence="1" id="KW-0620">Polyamine biosynthesis</keyword>
<keyword evidence="2" id="KW-0812">Transmembrane</keyword>
<feature type="transmembrane region" description="Helical" evidence="2">
    <location>
        <begin position="163"/>
        <end position="179"/>
    </location>
</feature>
<dbReference type="InterPro" id="IPR029063">
    <property type="entry name" value="SAM-dependent_MTases_sf"/>
</dbReference>
<feature type="transmembrane region" description="Helical" evidence="2">
    <location>
        <begin position="530"/>
        <end position="550"/>
    </location>
</feature>
<evidence type="ECO:0000256" key="2">
    <source>
        <dbReference type="SAM" id="Phobius"/>
    </source>
</evidence>
<reference evidence="4" key="1">
    <citation type="journal article" date="2019" name="Int. J. Syst. Evol. Microbiol.">
        <title>The Global Catalogue of Microorganisms (GCM) 10K type strain sequencing project: providing services to taxonomists for standard genome sequencing and annotation.</title>
        <authorList>
            <consortium name="The Broad Institute Genomics Platform"/>
            <consortium name="The Broad Institute Genome Sequencing Center for Infectious Disease"/>
            <person name="Wu L."/>
            <person name="Ma J."/>
        </authorList>
    </citation>
    <scope>NUCLEOTIDE SEQUENCE [LARGE SCALE GENOMIC DNA]</scope>
    <source>
        <strain evidence="4">CGMCC 4.7317</strain>
    </source>
</reference>
<feature type="transmembrane region" description="Helical" evidence="2">
    <location>
        <begin position="138"/>
        <end position="157"/>
    </location>
</feature>
<dbReference type="RefSeq" id="WP_386764120.1">
    <property type="nucleotide sequence ID" value="NZ_JBHSTI010000008.1"/>
</dbReference>
<sequence>MSVRLRLFLASALMLFTELMLIRWLGANLLHLSYFSNIVLLGSFLGIGLGFLVAKPDRRRGAWFAPALAVLLLAVPFIPGGVDQTGSDLIYFTAVSTEGAWPPVVTLTLVFVAVAAVLMGPAIMVAECFFELPRLDAYRFDLLGSLAGTVSFAVLSYVGAGPVVWSIVIAALVLALVGGSRLTTQGIAVVALGVVVYSMSVGVLREGDIWSPYYKIQVIDQVATDQAGTQTPAYAVIANGVPHQAIVDLDFRLEAEPFYAQPYERITEGPVGDVLVVGAGNGSDVALALRQGATSVDAVEIDPRIKQLGVELHPQKPYDDPRVTPYIGDGRAFLHTTDKKYDLVIFALPDSLTLVAGSNQLRLESYLFTQEALEDVKAVLKPGGAFAMYNYYRENWLIGRLANTAEAAFGHAPCVDAFRARSAVIVAGLTEADQRCGDPAVDASVVTDLSGPPPVHDERPFLYLKDASIPGTFLLVIVMVLLVSLIAVRVIGGPLRRMAPYADLACLGAAFLLLETRAVTWSALLFGTTWVVNAIVFAGVLIVVLLAVEVTRRMKKRPSRPVAFGFLGATLLIAWLVPTSWLLSLPMGLRVVVAVAIAFGPVFASNIVFATRFDTTEDATGAFAANLLGAMVGGCLEYLALVVGYPALLGLAALLYAGAFLLGPKVKSPVPVG</sequence>
<feature type="transmembrane region" description="Helical" evidence="2">
    <location>
        <begin position="645"/>
        <end position="663"/>
    </location>
</feature>
<keyword evidence="4" id="KW-1185">Reference proteome</keyword>
<accession>A0ABW1SYR4</accession>
<feature type="transmembrane region" description="Helical" evidence="2">
    <location>
        <begin position="186"/>
        <end position="204"/>
    </location>
</feature>
<dbReference type="Pfam" id="PF01564">
    <property type="entry name" value="Spermine_synth"/>
    <property type="match status" value="1"/>
</dbReference>
<dbReference type="PANTHER" id="PTHR43317:SF1">
    <property type="entry name" value="THERMOSPERMINE SYNTHASE ACAULIS5"/>
    <property type="match status" value="1"/>
</dbReference>
<gene>
    <name evidence="3" type="ORF">ACFQGU_04245</name>
</gene>
<feature type="transmembrane region" description="Helical" evidence="2">
    <location>
        <begin position="32"/>
        <end position="54"/>
    </location>
</feature>
<feature type="transmembrane region" description="Helical" evidence="2">
    <location>
        <begin position="589"/>
        <end position="609"/>
    </location>
</feature>
<dbReference type="CDD" id="cd02440">
    <property type="entry name" value="AdoMet_MTases"/>
    <property type="match status" value="1"/>
</dbReference>
<feature type="transmembrane region" description="Helical" evidence="2">
    <location>
        <begin position="562"/>
        <end position="583"/>
    </location>
</feature>
<dbReference type="EMBL" id="JBHSTI010000008">
    <property type="protein sequence ID" value="MFC6237075.1"/>
    <property type="molecule type" value="Genomic_DNA"/>
</dbReference>
<feature type="transmembrane region" description="Helical" evidence="2">
    <location>
        <begin position="7"/>
        <end position="26"/>
    </location>
</feature>
<evidence type="ECO:0000313" key="4">
    <source>
        <dbReference type="Proteomes" id="UP001596138"/>
    </source>
</evidence>
<feature type="transmembrane region" description="Helical" evidence="2">
    <location>
        <begin position="473"/>
        <end position="492"/>
    </location>
</feature>
<protein>
    <submittedName>
        <fullName evidence="3">Spermidine synthase</fullName>
    </submittedName>
</protein>
<dbReference type="PANTHER" id="PTHR43317">
    <property type="entry name" value="THERMOSPERMINE SYNTHASE ACAULIS5"/>
    <property type="match status" value="1"/>
</dbReference>